<dbReference type="AlphaFoldDB" id="A0A0A8YS47"/>
<sequence length="46" mass="5127">MSVLINLHHPILYGGYHCAMCKLCFCFLVTESSVVFQNSNSICSIC</sequence>
<dbReference type="EMBL" id="GBRH01268664">
    <property type="protein sequence ID" value="JAD29231.1"/>
    <property type="molecule type" value="Transcribed_RNA"/>
</dbReference>
<evidence type="ECO:0000313" key="1">
    <source>
        <dbReference type="EMBL" id="JAD29231.1"/>
    </source>
</evidence>
<reference evidence="1" key="2">
    <citation type="journal article" date="2015" name="Data Brief">
        <title>Shoot transcriptome of the giant reed, Arundo donax.</title>
        <authorList>
            <person name="Barrero R.A."/>
            <person name="Guerrero F.D."/>
            <person name="Moolhuijzen P."/>
            <person name="Goolsby J.A."/>
            <person name="Tidwell J."/>
            <person name="Bellgard S.E."/>
            <person name="Bellgard M.I."/>
        </authorList>
    </citation>
    <scope>NUCLEOTIDE SEQUENCE</scope>
    <source>
        <tissue evidence="1">Shoot tissue taken approximately 20 cm above the soil surface</tissue>
    </source>
</reference>
<name>A0A0A8YS47_ARUDO</name>
<reference evidence="1" key="1">
    <citation type="submission" date="2014-09" db="EMBL/GenBank/DDBJ databases">
        <authorList>
            <person name="Magalhaes I.L.F."/>
            <person name="Oliveira U."/>
            <person name="Santos F.R."/>
            <person name="Vidigal T.H.D.A."/>
            <person name="Brescovit A.D."/>
            <person name="Santos A.J."/>
        </authorList>
    </citation>
    <scope>NUCLEOTIDE SEQUENCE</scope>
    <source>
        <tissue evidence="1">Shoot tissue taken approximately 20 cm above the soil surface</tissue>
    </source>
</reference>
<organism evidence="1">
    <name type="scientific">Arundo donax</name>
    <name type="common">Giant reed</name>
    <name type="synonym">Donax arundinaceus</name>
    <dbReference type="NCBI Taxonomy" id="35708"/>
    <lineage>
        <taxon>Eukaryota</taxon>
        <taxon>Viridiplantae</taxon>
        <taxon>Streptophyta</taxon>
        <taxon>Embryophyta</taxon>
        <taxon>Tracheophyta</taxon>
        <taxon>Spermatophyta</taxon>
        <taxon>Magnoliopsida</taxon>
        <taxon>Liliopsida</taxon>
        <taxon>Poales</taxon>
        <taxon>Poaceae</taxon>
        <taxon>PACMAD clade</taxon>
        <taxon>Arundinoideae</taxon>
        <taxon>Arundineae</taxon>
        <taxon>Arundo</taxon>
    </lineage>
</organism>
<protein>
    <submittedName>
        <fullName evidence="1">Uncharacterized protein</fullName>
    </submittedName>
</protein>
<accession>A0A0A8YS47</accession>
<proteinExistence type="predicted"/>